<reference evidence="2" key="1">
    <citation type="submission" date="2017-09" db="EMBL/GenBank/DDBJ databases">
        <title>Polyketide synthases of a Diaporthe helianthi virulent isolate.</title>
        <authorList>
            <person name="Baroncelli R."/>
        </authorList>
    </citation>
    <scope>NUCLEOTIDE SEQUENCE [LARGE SCALE GENOMIC DNA]</scope>
    <source>
        <strain evidence="2">7/96</strain>
    </source>
</reference>
<proteinExistence type="predicted"/>
<dbReference type="EMBL" id="MAVT02000807">
    <property type="protein sequence ID" value="POS73394.1"/>
    <property type="molecule type" value="Genomic_DNA"/>
</dbReference>
<dbReference type="InParanoid" id="A0A2P5HT08"/>
<gene>
    <name evidence="2" type="ORF">DHEL01_v208208</name>
</gene>
<feature type="region of interest" description="Disordered" evidence="1">
    <location>
        <begin position="266"/>
        <end position="317"/>
    </location>
</feature>
<keyword evidence="3" id="KW-1185">Reference proteome</keyword>
<sequence>MTQRQKTYEDYPSPETVDSSSACDVHGPSPNSSFGSPAQRDKAERERQRGRGDGDGDADTDTDHNTTNISTCTETEKSQVSRVVELVRARAYGDRLNNEPADWIELDITPPQYRKFLQNLEVDQRVSTYFNDKIRHDYDPRRCVLVIRMPSSVHDVFQASLLSKITDFSIKLHSAEAAEAKKQKYTHSPDGQYHFPGFRYPVFVVEIGFSQTGQDLEELAKHYYEDTDGHIKTVLTVDLGRWAEYALHITAQELFNMLARTGVVQGDRDKTNTPSPTPQAQPQKRRVEWVLQQEEDDENDQQDEEEQDGTSPSRKTPTEIIYHTQRYCAPWVQNVASRPIPDNAESTGSSSTPTMGQWYNSLMQMLERCDKMPLSKGRKPGFHGFQCYCILADAFIRVAEIKDIEPGCSLKLSLALILVPSWRRWASAGRGNPHLPATAALLAAHLMLPGLPESSPR</sequence>
<accession>A0A2P5HT08</accession>
<protein>
    <submittedName>
        <fullName evidence="2">Uncharacterized protein</fullName>
    </submittedName>
</protein>
<name>A0A2P5HT08_DIAHE</name>
<dbReference type="AlphaFoldDB" id="A0A2P5HT08"/>
<comment type="caution">
    <text evidence="2">The sequence shown here is derived from an EMBL/GenBank/DDBJ whole genome shotgun (WGS) entry which is preliminary data.</text>
</comment>
<dbReference type="STRING" id="158607.A0A2P5HT08"/>
<feature type="region of interest" description="Disordered" evidence="1">
    <location>
        <begin position="1"/>
        <end position="75"/>
    </location>
</feature>
<evidence type="ECO:0000256" key="1">
    <source>
        <dbReference type="SAM" id="MobiDB-lite"/>
    </source>
</evidence>
<dbReference type="OrthoDB" id="3485856at2759"/>
<feature type="compositionally biased region" description="Acidic residues" evidence="1">
    <location>
        <begin position="293"/>
        <end position="308"/>
    </location>
</feature>
<feature type="compositionally biased region" description="Polar residues" evidence="1">
    <location>
        <begin position="272"/>
        <end position="282"/>
    </location>
</feature>
<evidence type="ECO:0000313" key="2">
    <source>
        <dbReference type="EMBL" id="POS73394.1"/>
    </source>
</evidence>
<dbReference type="Proteomes" id="UP000094444">
    <property type="component" value="Unassembled WGS sequence"/>
</dbReference>
<organism evidence="2 3">
    <name type="scientific">Diaporthe helianthi</name>
    <dbReference type="NCBI Taxonomy" id="158607"/>
    <lineage>
        <taxon>Eukaryota</taxon>
        <taxon>Fungi</taxon>
        <taxon>Dikarya</taxon>
        <taxon>Ascomycota</taxon>
        <taxon>Pezizomycotina</taxon>
        <taxon>Sordariomycetes</taxon>
        <taxon>Sordariomycetidae</taxon>
        <taxon>Diaporthales</taxon>
        <taxon>Diaporthaceae</taxon>
        <taxon>Diaporthe</taxon>
    </lineage>
</organism>
<feature type="compositionally biased region" description="Basic and acidic residues" evidence="1">
    <location>
        <begin position="39"/>
        <end position="54"/>
    </location>
</feature>
<evidence type="ECO:0000313" key="3">
    <source>
        <dbReference type="Proteomes" id="UP000094444"/>
    </source>
</evidence>